<dbReference type="EMBL" id="SBIW01000001">
    <property type="protein sequence ID" value="RWY57300.1"/>
    <property type="molecule type" value="Genomic_DNA"/>
</dbReference>
<evidence type="ECO:0000313" key="2">
    <source>
        <dbReference type="Proteomes" id="UP000286701"/>
    </source>
</evidence>
<accession>A0A444MUI5</accession>
<dbReference type="Proteomes" id="UP000286701">
    <property type="component" value="Unassembled WGS sequence"/>
</dbReference>
<dbReference type="RefSeq" id="WP_128531806.1">
    <property type="nucleotide sequence ID" value="NZ_SBIW01000001.1"/>
</dbReference>
<dbReference type="AlphaFoldDB" id="A0A444MUI5"/>
<organism evidence="1 2">
    <name type="scientific">Mucilaginibacter gilvus</name>
    <dbReference type="NCBI Taxonomy" id="2305909"/>
    <lineage>
        <taxon>Bacteria</taxon>
        <taxon>Pseudomonadati</taxon>
        <taxon>Bacteroidota</taxon>
        <taxon>Sphingobacteriia</taxon>
        <taxon>Sphingobacteriales</taxon>
        <taxon>Sphingobacteriaceae</taxon>
        <taxon>Mucilaginibacter</taxon>
    </lineage>
</organism>
<evidence type="ECO:0000313" key="1">
    <source>
        <dbReference type="EMBL" id="RWY57300.1"/>
    </source>
</evidence>
<name>A0A444MUI5_9SPHI</name>
<keyword evidence="2" id="KW-1185">Reference proteome</keyword>
<proteinExistence type="predicted"/>
<dbReference type="PROSITE" id="PS51257">
    <property type="entry name" value="PROKAR_LIPOPROTEIN"/>
    <property type="match status" value="1"/>
</dbReference>
<dbReference type="OrthoDB" id="797516at2"/>
<comment type="caution">
    <text evidence="1">The sequence shown here is derived from an EMBL/GenBank/DDBJ whole genome shotgun (WGS) entry which is preliminary data.</text>
</comment>
<gene>
    <name evidence="1" type="ORF">EPL05_01850</name>
</gene>
<reference evidence="1 2" key="1">
    <citation type="submission" date="2019-01" db="EMBL/GenBank/DDBJ databases">
        <title>Mucilaginibacter antarcticum sp. nov., isolated from antarctic soil.</title>
        <authorList>
            <person name="Yan Y.-Q."/>
            <person name="Du Z.-J."/>
        </authorList>
    </citation>
    <scope>NUCLEOTIDE SEQUENCE [LARGE SCALE GENOMIC DNA]</scope>
    <source>
        <strain evidence="1 2">F01003</strain>
    </source>
</reference>
<protein>
    <submittedName>
        <fullName evidence="1">Uncharacterized protein</fullName>
    </submittedName>
</protein>
<sequence>MMTALKPKLILLPLISLLALALLAGCKKTAVLPVKRISDNTWSLDGKHFVTASNRIITAGEPESEIVFQDSYIPDLAILVLIFKNIPTSSGTYKLIRDTLEPLGDKEMNLVSKASDTGSCTYIGEPIDIQVTVTGGKVKLTIPEVNMKSYDPSKPAYELSAAVYER</sequence>